<sequence>MTEVIGNWLLNSVRCNIKCTPETLGNACFDGKIFAQILVTYNVCSSDYLKLINETVSKKVALSNLKKLCVWFKLLGISITDEFLEEIVNKNGSASLRLLYELFIRLENNENLIWMDSKKMQRMLSESTDKFLVTPVKDLHAVPDTVDEKQYLRDLLNTMKGVMESSEKNSLKRFLVRGMKRRAEKVKKQIMADDFPPYKCYDNKTSFPHFDAQAKIKEFEDLMESPEGRENQKQIYNCDPEEYIEYLKLKRLKADADKQLKLKLGKYSMEDAWKKILNNQELELKKLLSIKLLKQSEYEKQMTLRLKRMRLKYQKFIDTRNMVMGMAEKLEVVNKFRSSFVAIKDQERTQIEKQRIKELHQRLFEGKRKLKKLLDLKACRKIMEDIVDFAMITHDYFEKNGMKMPKNKTTELKLLFMKGIRLLPHDLIPKKAEDIEDKPIILDEERLEELSEYDFYLYMYCIGPWCLHKRTSAEEDELLNITGFIVHRLLDLKYNFGLSVGEPANLPIYNYKIFLQRINDTFALEKLKHYLSKFKIEVFDISQVINYFLNSYRSYIGQDALKETSKTVHPNKVRANSVPTIKNDKTRVKPWFGAAEKVKEKTNADKAVQYPSDEKLTKEKTQSVETGNYIYNILQAGGLLPDAFLCYLIIEYLKNLKDVDGWVLINFPENITQVGILEFMLSGLEVPYMPRITQNIKKLIESQLNEAMPKTGMTGILSQSSLYEAKNEEYESQFPDHFSVEELLELKSSNILPRPYPPPEPLQFESFFTKVVIMQHEGEKKVGRRYSKLLQKVSAEGEEIVEEDVTLETFYASQDISSTFPYKYLDTTTLKKLLTFILNMSASKQNEYLKNLEKGVDLMVKPVRSDQKVGLPKPLKFKRNALDDWVLKTFLENEEGFLEEIGEEEGMEDEIIIFPGHRDWEYTEFVIPEFYVGVLATVWESIEYFYTCNLKKCFALLRTVERRLMPYRNYVRKKAEECLILDDDRTEAVTNFQLMLNKINDHYRPLDSMKSELHDRILKLQCELWKMTDVKKFYCEQVLQLILNQNWISGHLMHVLQVYCLILQAETDRFTDTMQLIDDYYCVSVLGKPQEERLIKIILPRVGLKPDKKEESVRRVSRHLVSASATKKGRGGTEDKHSKMTLDFDASKTCLYYTDYEATKNPAVSLLKALIARLTKNILQMKAFCESRSHAVTDKRKDISKANDKSDSRTRMSKDLTHTQRRLTKDFHAASETNVFTVNKVSLEWTFAIENESKRALYRINLLEKRASADLNEDVDIIDNTFKEFKQDIVNLYHNQILNIDKLCDMMRAAVEEEVKIQPLVVLRNDALEIDTSVIVYPNPPPPPPSFLVEVPTGFKFTISQLTNLFYKLVYVAPYGIVEQTFALILEDMASIGHETGHSYLPHYWSDLSADRIKDIVHRLYGDKVIIDWRLFIVFGLDLGYPTLEDILEMKKSFEVLDTNLTETVTYEQYSCVFLWFESTETISISQDLYIAKAKELIFKLFQIDQNLMNYTDFLLAFCRDYDPREGFVKALALAEGCATVCWKQDLFRETFQIEKENEKYNIAYGILTIVMAGVYRIVDSVIITDLNNEEEGLLTPICSISSLPYKRSTRSALKKRKRSLTNTTSSEERSLIDDDGTGLVSQNQSEEEESVPLRFDLVAPKISWKSDVYFSTAFSLLMLDIHHFALSSDQIYEPFCLEENLRRIFHEKGKDHSIKLFSLMSDVYIQKLFTSYRCFQAFSLPQLLMKIAKDDCSSVVDQN</sequence>
<feature type="region of interest" description="Disordered" evidence="1">
    <location>
        <begin position="1195"/>
        <end position="1217"/>
    </location>
</feature>
<evidence type="ECO:0000259" key="3">
    <source>
        <dbReference type="Pfam" id="PF24082"/>
    </source>
</evidence>
<accession>A0A9P0MS12</accession>
<dbReference type="Pfam" id="PF22946">
    <property type="entry name" value="SPEF2_D5"/>
    <property type="match status" value="1"/>
</dbReference>
<dbReference type="Pfam" id="PF24082">
    <property type="entry name" value="SPEF2_C"/>
    <property type="match status" value="1"/>
</dbReference>
<dbReference type="OrthoDB" id="62528at2759"/>
<dbReference type="PANTHER" id="PTHR14919">
    <property type="entry name" value="KPL2-RELATED"/>
    <property type="match status" value="1"/>
</dbReference>
<evidence type="ECO:0000313" key="5">
    <source>
        <dbReference type="Proteomes" id="UP001152798"/>
    </source>
</evidence>
<organism evidence="4 5">
    <name type="scientific">Nezara viridula</name>
    <name type="common">Southern green stink bug</name>
    <name type="synonym">Cimex viridulus</name>
    <dbReference type="NCBI Taxonomy" id="85310"/>
    <lineage>
        <taxon>Eukaryota</taxon>
        <taxon>Metazoa</taxon>
        <taxon>Ecdysozoa</taxon>
        <taxon>Arthropoda</taxon>
        <taxon>Hexapoda</taxon>
        <taxon>Insecta</taxon>
        <taxon>Pterygota</taxon>
        <taxon>Neoptera</taxon>
        <taxon>Paraneoptera</taxon>
        <taxon>Hemiptera</taxon>
        <taxon>Heteroptera</taxon>
        <taxon>Panheteroptera</taxon>
        <taxon>Pentatomomorpha</taxon>
        <taxon>Pentatomoidea</taxon>
        <taxon>Pentatomidae</taxon>
        <taxon>Pentatominae</taxon>
        <taxon>Nezara</taxon>
    </lineage>
</organism>
<evidence type="ECO:0008006" key="6">
    <source>
        <dbReference type="Google" id="ProtNLM"/>
    </source>
</evidence>
<dbReference type="InterPro" id="IPR056199">
    <property type="entry name" value="SPEF2_C"/>
</dbReference>
<dbReference type="InterPro" id="IPR027417">
    <property type="entry name" value="P-loop_NTPase"/>
</dbReference>
<dbReference type="Gene3D" id="3.40.50.300">
    <property type="entry name" value="P-loop containing nucleotide triphosphate hydrolases"/>
    <property type="match status" value="1"/>
</dbReference>
<dbReference type="Proteomes" id="UP001152798">
    <property type="component" value="Chromosome 4"/>
</dbReference>
<evidence type="ECO:0000256" key="1">
    <source>
        <dbReference type="SAM" id="MobiDB-lite"/>
    </source>
</evidence>
<evidence type="ECO:0000313" key="4">
    <source>
        <dbReference type="EMBL" id="CAH1400527.1"/>
    </source>
</evidence>
<feature type="region of interest" description="Disordered" evidence="1">
    <location>
        <begin position="1617"/>
        <end position="1646"/>
    </location>
</feature>
<gene>
    <name evidence="4" type="ORF">NEZAVI_LOCUS9744</name>
</gene>
<feature type="domain" description="CPC1/SPEF2" evidence="2">
    <location>
        <begin position="292"/>
        <end position="420"/>
    </location>
</feature>
<dbReference type="InterPro" id="IPR052634">
    <property type="entry name" value="Sperm_flagellar-bone_growth"/>
</dbReference>
<protein>
    <recommendedName>
        <fullName evidence="6">Sperm flagellar protein 2</fullName>
    </recommendedName>
</protein>
<proteinExistence type="predicted"/>
<feature type="domain" description="SPEF2 C-terminal" evidence="3">
    <location>
        <begin position="1356"/>
        <end position="1538"/>
    </location>
</feature>
<dbReference type="PANTHER" id="PTHR14919:SF0">
    <property type="entry name" value="SPERM FLAGELLAR PROTEIN 2"/>
    <property type="match status" value="1"/>
</dbReference>
<dbReference type="EMBL" id="OV725080">
    <property type="protein sequence ID" value="CAH1400527.1"/>
    <property type="molecule type" value="Genomic_DNA"/>
</dbReference>
<dbReference type="InterPro" id="IPR054517">
    <property type="entry name" value="SPEF2_D5"/>
</dbReference>
<keyword evidence="5" id="KW-1185">Reference proteome</keyword>
<name>A0A9P0MS12_NEZVI</name>
<reference evidence="4" key="1">
    <citation type="submission" date="2022-01" db="EMBL/GenBank/DDBJ databases">
        <authorList>
            <person name="King R."/>
        </authorList>
    </citation>
    <scope>NUCLEOTIDE SEQUENCE</scope>
</reference>
<evidence type="ECO:0000259" key="2">
    <source>
        <dbReference type="Pfam" id="PF22946"/>
    </source>
</evidence>